<name>A0A195FIN2_9HYME</name>
<evidence type="ECO:0000313" key="3">
    <source>
        <dbReference type="Proteomes" id="UP000078541"/>
    </source>
</evidence>
<feature type="non-terminal residue" evidence="2">
    <location>
        <position position="1"/>
    </location>
</feature>
<feature type="region of interest" description="Disordered" evidence="1">
    <location>
        <begin position="15"/>
        <end position="49"/>
    </location>
</feature>
<organism evidence="2 3">
    <name type="scientific">Trachymyrmex septentrionalis</name>
    <dbReference type="NCBI Taxonomy" id="34720"/>
    <lineage>
        <taxon>Eukaryota</taxon>
        <taxon>Metazoa</taxon>
        <taxon>Ecdysozoa</taxon>
        <taxon>Arthropoda</taxon>
        <taxon>Hexapoda</taxon>
        <taxon>Insecta</taxon>
        <taxon>Pterygota</taxon>
        <taxon>Neoptera</taxon>
        <taxon>Endopterygota</taxon>
        <taxon>Hymenoptera</taxon>
        <taxon>Apocrita</taxon>
        <taxon>Aculeata</taxon>
        <taxon>Formicoidea</taxon>
        <taxon>Formicidae</taxon>
        <taxon>Myrmicinae</taxon>
        <taxon>Trachymyrmex</taxon>
    </lineage>
</organism>
<evidence type="ECO:0000256" key="1">
    <source>
        <dbReference type="SAM" id="MobiDB-lite"/>
    </source>
</evidence>
<keyword evidence="3" id="KW-1185">Reference proteome</keyword>
<protein>
    <submittedName>
        <fullName evidence="2">Uncharacterized protein</fullName>
    </submittedName>
</protein>
<accession>A0A195FIN2</accession>
<dbReference type="EMBL" id="KQ981523">
    <property type="protein sequence ID" value="KYN40258.1"/>
    <property type="molecule type" value="Genomic_DNA"/>
</dbReference>
<dbReference type="AlphaFoldDB" id="A0A195FIN2"/>
<reference evidence="2 3" key="1">
    <citation type="submission" date="2016-03" db="EMBL/GenBank/DDBJ databases">
        <title>Trachymyrmex septentrionalis WGS genome.</title>
        <authorList>
            <person name="Nygaard S."/>
            <person name="Hu H."/>
            <person name="Boomsma J."/>
            <person name="Zhang G."/>
        </authorList>
    </citation>
    <scope>NUCLEOTIDE SEQUENCE [LARGE SCALE GENOMIC DNA]</scope>
    <source>
        <strain evidence="2">Tsep2-gDNA-1</strain>
        <tissue evidence="2">Whole body</tissue>
    </source>
</reference>
<dbReference type="Proteomes" id="UP000078541">
    <property type="component" value="Unassembled WGS sequence"/>
</dbReference>
<proteinExistence type="predicted"/>
<gene>
    <name evidence="2" type="ORF">ALC56_05203</name>
</gene>
<sequence length="134" mass="15555">NLICKQSTPWNCSGRERSAERRDRAEEIRDNDENGKKDPVLKNANEAEVKESCTRPKSQADLIVVFVRLTVSFVCSRLTYLCPSILQRPSEQFPRVHPRPLRLNPGTRTRPLTKFFFISVALWLDARYDFTTSR</sequence>
<evidence type="ECO:0000313" key="2">
    <source>
        <dbReference type="EMBL" id="KYN40258.1"/>
    </source>
</evidence>